<dbReference type="InterPro" id="IPR012310">
    <property type="entry name" value="DNA_ligase_ATP-dep_cent"/>
</dbReference>
<dbReference type="EMBL" id="KY494864">
    <property type="protein sequence ID" value="ARD70404.1"/>
    <property type="molecule type" value="Genomic_DNA"/>
</dbReference>
<evidence type="ECO:0000256" key="2">
    <source>
        <dbReference type="ARBA" id="ARBA00022598"/>
    </source>
</evidence>
<dbReference type="GO" id="GO:0006310">
    <property type="term" value="P:DNA recombination"/>
    <property type="evidence" value="ECO:0007669"/>
    <property type="project" value="InterPro"/>
</dbReference>
<evidence type="ECO:0000313" key="8">
    <source>
        <dbReference type="EMBL" id="ARD70404.1"/>
    </source>
</evidence>
<dbReference type="AlphaFoldDB" id="A0A1V0M682"/>
<evidence type="ECO:0000256" key="3">
    <source>
        <dbReference type="ARBA" id="ARBA00022705"/>
    </source>
</evidence>
<name>A0A1V0M682_PSEAI</name>
<dbReference type="Gene3D" id="2.40.50.140">
    <property type="entry name" value="Nucleic acid-binding proteins"/>
    <property type="match status" value="1"/>
</dbReference>
<reference evidence="8" key="1">
    <citation type="submission" date="2017-01" db="EMBL/GenBank/DDBJ databases">
        <title>Complete nucleotide sequence of an IncP-2 blaVIM-2-harboring megaplasmid from Pseudomonas aeruginosa.</title>
        <authorList>
            <person name="Botelho J."/>
            <person name="Grosso F."/>
            <person name="Mabrouk A."/>
            <person name="Peixe L."/>
        </authorList>
    </citation>
    <scope>NUCLEOTIDE SEQUENCE</scope>
    <source>
        <strain evidence="8">FFUP_PS_37</strain>
        <plasmid evidence="8">pJB37</plasmid>
    </source>
</reference>
<evidence type="ECO:0000256" key="1">
    <source>
        <dbReference type="ARBA" id="ARBA00001968"/>
    </source>
</evidence>
<keyword evidence="2 8" id="KW-0436">Ligase</keyword>
<keyword evidence="3" id="KW-0235">DNA replication</keyword>
<dbReference type="SUPFAM" id="SSF50249">
    <property type="entry name" value="Nucleic acid-binding proteins"/>
    <property type="match status" value="1"/>
</dbReference>
<dbReference type="Pfam" id="PF01068">
    <property type="entry name" value="DNA_ligase_A_M"/>
    <property type="match status" value="1"/>
</dbReference>
<evidence type="ECO:0000256" key="4">
    <source>
        <dbReference type="ARBA" id="ARBA00022763"/>
    </source>
</evidence>
<feature type="domain" description="ATP-dependent DNA ligase family profile" evidence="7">
    <location>
        <begin position="157"/>
        <end position="338"/>
    </location>
</feature>
<accession>A0A1V0M682</accession>
<dbReference type="GO" id="GO:0006260">
    <property type="term" value="P:DNA replication"/>
    <property type="evidence" value="ECO:0007669"/>
    <property type="project" value="UniProtKB-KW"/>
</dbReference>
<dbReference type="SUPFAM" id="SSF56091">
    <property type="entry name" value="DNA ligase/mRNA capping enzyme, catalytic domain"/>
    <property type="match status" value="1"/>
</dbReference>
<geneLocation type="plasmid" evidence="8">
    <name>pJB37</name>
</geneLocation>
<comment type="catalytic activity">
    <reaction evidence="6">
        <text>ATP + (deoxyribonucleotide)n-3'-hydroxyl + 5'-phospho-(deoxyribonucleotide)m = (deoxyribonucleotide)n+m + AMP + diphosphate.</text>
        <dbReference type="EC" id="6.5.1.1"/>
    </reaction>
</comment>
<dbReference type="GO" id="GO:0006281">
    <property type="term" value="P:DNA repair"/>
    <property type="evidence" value="ECO:0007669"/>
    <property type="project" value="UniProtKB-KW"/>
</dbReference>
<organism evidence="8">
    <name type="scientific">Pseudomonas aeruginosa</name>
    <dbReference type="NCBI Taxonomy" id="287"/>
    <lineage>
        <taxon>Bacteria</taxon>
        <taxon>Pseudomonadati</taxon>
        <taxon>Pseudomonadota</taxon>
        <taxon>Gammaproteobacteria</taxon>
        <taxon>Pseudomonadales</taxon>
        <taxon>Pseudomonadaceae</taxon>
        <taxon>Pseudomonas</taxon>
    </lineage>
</organism>
<comment type="cofactor">
    <cofactor evidence="1">
        <name>a divalent metal cation</name>
        <dbReference type="ChEBI" id="CHEBI:60240"/>
    </cofactor>
</comment>
<evidence type="ECO:0000259" key="7">
    <source>
        <dbReference type="Pfam" id="PF01068"/>
    </source>
</evidence>
<evidence type="ECO:0000256" key="6">
    <source>
        <dbReference type="ARBA" id="ARBA00034003"/>
    </source>
</evidence>
<keyword evidence="8" id="KW-0614">Plasmid</keyword>
<dbReference type="InterPro" id="IPR012340">
    <property type="entry name" value="NA-bd_OB-fold"/>
</dbReference>
<dbReference type="InterPro" id="IPR050326">
    <property type="entry name" value="NAD_dep_DNA_ligaseB"/>
</dbReference>
<keyword evidence="4" id="KW-0227">DNA damage</keyword>
<keyword evidence="5" id="KW-0234">DNA repair</keyword>
<evidence type="ECO:0000256" key="5">
    <source>
        <dbReference type="ARBA" id="ARBA00023204"/>
    </source>
</evidence>
<protein>
    <submittedName>
        <fullName evidence="8">Phage DNA ligase</fullName>
    </submittedName>
</protein>
<proteinExistence type="predicted"/>
<dbReference type="GO" id="GO:0003910">
    <property type="term" value="F:DNA ligase (ATP) activity"/>
    <property type="evidence" value="ECO:0007669"/>
    <property type="project" value="UniProtKB-EC"/>
</dbReference>
<dbReference type="GO" id="GO:0005524">
    <property type="term" value="F:ATP binding"/>
    <property type="evidence" value="ECO:0007669"/>
    <property type="project" value="InterPro"/>
</dbReference>
<dbReference type="PANTHER" id="PTHR47810:SF1">
    <property type="entry name" value="DNA LIGASE B"/>
    <property type="match status" value="1"/>
</dbReference>
<dbReference type="Gene3D" id="3.30.470.30">
    <property type="entry name" value="DNA ligase/mRNA capping enzyme"/>
    <property type="match status" value="1"/>
</dbReference>
<dbReference type="PANTHER" id="PTHR47810">
    <property type="entry name" value="DNA LIGASE"/>
    <property type="match status" value="1"/>
</dbReference>
<sequence>MENQPVMSTTVYHALEQIANTPGTNDKLALLKTHVDSEAFQRVLIYMLNPFITFGIRPARASQFGAEEFSQETWSMLDQLAARGLTGHRAEEAVTRALTSLNPESSELLWRILSKDPRAGFSETSVNKVCSGLIPEFSYMRCSLPHHTNLSEWNWAAGIYSQVKADGMFVNVTIEANEVSLTSRAGTLLPGAPFQELLDGLRQLPTGQAHGELLVECDGKILPREVGNGMLNSVVQGGQFDLGCRPIIKLWDQIPLASVKKGGRCDTPYKDRFGQLTDLVTALAHSAISMIETRIVYSFKEAIDHYVEQLELGLEGTIIKKPEAIWFDGTSKDQVKLKLEAPCELEVVDFLPGKGANAKTFGSLLCKSSCGQLVVGVSGFKKKKREEIHLNRDTWRGMIITVRSNQIMRPKKPGKPYSLFLPRFVEERLDKSVADDLVRIEEQFENAIRMAALGLAA</sequence>